<evidence type="ECO:0000256" key="6">
    <source>
        <dbReference type="ARBA" id="ARBA00023136"/>
    </source>
</evidence>
<proteinExistence type="inferred from homology"/>
<sequence length="299" mass="33920">MKHRKKIQEPIADKVFNVCNMIFLFLSFILVAYPLLYIVSASLSDSSAVIRGEVWLFPVGFELKAYQAIFSNKMIMTGYLNSILYTVLGTCFNLFLTTLAAYPLSRKKLYGRPVLTWVFMFTMFFSGGLIPQYILMNDLRLMNTIWAIVISGGISIYNMIVMRSFLQSSIPEDLYEAAYLDGCGDIRILFDIVLPLSKPILAVMLLYYAVWHWNDFFTALIYTSDPKLSPLQLVLRELLVLNKIEGQLTESAATIAGRMGMYELLRYAIIVVASVPVLVIYPFVQKHFVKGVMIGSIKG</sequence>
<dbReference type="PROSITE" id="PS50928">
    <property type="entry name" value="ABC_TM1"/>
    <property type="match status" value="1"/>
</dbReference>
<dbReference type="PANTHER" id="PTHR43744">
    <property type="entry name" value="ABC TRANSPORTER PERMEASE PROTEIN MG189-RELATED-RELATED"/>
    <property type="match status" value="1"/>
</dbReference>
<comment type="similarity">
    <text evidence="7">Belongs to the binding-protein-dependent transport system permease family.</text>
</comment>
<dbReference type="InterPro" id="IPR035906">
    <property type="entry name" value="MetI-like_sf"/>
</dbReference>
<evidence type="ECO:0000256" key="4">
    <source>
        <dbReference type="ARBA" id="ARBA00022692"/>
    </source>
</evidence>
<dbReference type="RefSeq" id="WP_066860739.1">
    <property type="nucleotide sequence ID" value="NZ_CABKVV010000010.1"/>
</dbReference>
<feature type="transmembrane region" description="Helical" evidence="7">
    <location>
        <begin position="83"/>
        <end position="102"/>
    </location>
</feature>
<keyword evidence="3" id="KW-1003">Cell membrane</keyword>
<keyword evidence="2 7" id="KW-0813">Transport</keyword>
<dbReference type="PANTHER" id="PTHR43744:SF9">
    <property type="entry name" value="POLYGALACTURONAN_RHAMNOGALACTURONAN TRANSPORT SYSTEM PERMEASE PROTEIN YTCP"/>
    <property type="match status" value="1"/>
</dbReference>
<dbReference type="Gene3D" id="1.10.3720.10">
    <property type="entry name" value="MetI-like"/>
    <property type="match status" value="1"/>
</dbReference>
<comment type="subcellular location">
    <subcellularLocation>
        <location evidence="1 7">Cell membrane</location>
        <topology evidence="1 7">Multi-pass membrane protein</topology>
    </subcellularLocation>
</comment>
<dbReference type="GeneID" id="90531249"/>
<evidence type="ECO:0000256" key="2">
    <source>
        <dbReference type="ARBA" id="ARBA00022448"/>
    </source>
</evidence>
<accession>A0ABT1S3D1</accession>
<comment type="caution">
    <text evidence="9">The sequence shown here is derived from an EMBL/GenBank/DDBJ whole genome shotgun (WGS) entry which is preliminary data.</text>
</comment>
<evidence type="ECO:0000313" key="9">
    <source>
        <dbReference type="EMBL" id="MCQ4841318.1"/>
    </source>
</evidence>
<dbReference type="EMBL" id="JANFZH010000044">
    <property type="protein sequence ID" value="MCQ4841318.1"/>
    <property type="molecule type" value="Genomic_DNA"/>
</dbReference>
<evidence type="ECO:0000256" key="5">
    <source>
        <dbReference type="ARBA" id="ARBA00022989"/>
    </source>
</evidence>
<dbReference type="Pfam" id="PF00528">
    <property type="entry name" value="BPD_transp_1"/>
    <property type="match status" value="1"/>
</dbReference>
<dbReference type="SUPFAM" id="SSF161098">
    <property type="entry name" value="MetI-like"/>
    <property type="match status" value="1"/>
</dbReference>
<evidence type="ECO:0000313" key="10">
    <source>
        <dbReference type="Proteomes" id="UP001524473"/>
    </source>
</evidence>
<organism evidence="9 10">
    <name type="scientific">Neglectibacter timonensis</name>
    <dbReference type="NCBI Taxonomy" id="1776382"/>
    <lineage>
        <taxon>Bacteria</taxon>
        <taxon>Bacillati</taxon>
        <taxon>Bacillota</taxon>
        <taxon>Clostridia</taxon>
        <taxon>Eubacteriales</taxon>
        <taxon>Oscillospiraceae</taxon>
        <taxon>Neglectibacter</taxon>
    </lineage>
</organism>
<dbReference type="InterPro" id="IPR000515">
    <property type="entry name" value="MetI-like"/>
</dbReference>
<protein>
    <submittedName>
        <fullName evidence="9">Carbohydrate ABC transporter permease</fullName>
    </submittedName>
</protein>
<evidence type="ECO:0000259" key="8">
    <source>
        <dbReference type="PROSITE" id="PS50928"/>
    </source>
</evidence>
<feature type="transmembrane region" description="Helical" evidence="7">
    <location>
        <begin position="114"/>
        <end position="135"/>
    </location>
</feature>
<evidence type="ECO:0000256" key="7">
    <source>
        <dbReference type="RuleBase" id="RU363032"/>
    </source>
</evidence>
<feature type="domain" description="ABC transmembrane type-1" evidence="8">
    <location>
        <begin position="79"/>
        <end position="280"/>
    </location>
</feature>
<gene>
    <name evidence="9" type="ORF">NE695_15495</name>
</gene>
<keyword evidence="5 7" id="KW-1133">Transmembrane helix</keyword>
<keyword evidence="6 7" id="KW-0472">Membrane</keyword>
<keyword evidence="4 7" id="KW-0812">Transmembrane</keyword>
<feature type="transmembrane region" description="Helical" evidence="7">
    <location>
        <begin position="141"/>
        <end position="160"/>
    </location>
</feature>
<evidence type="ECO:0000256" key="3">
    <source>
        <dbReference type="ARBA" id="ARBA00022475"/>
    </source>
</evidence>
<feature type="transmembrane region" description="Helical" evidence="7">
    <location>
        <begin position="21"/>
        <end position="39"/>
    </location>
</feature>
<keyword evidence="10" id="KW-1185">Reference proteome</keyword>
<dbReference type="Proteomes" id="UP001524473">
    <property type="component" value="Unassembled WGS sequence"/>
</dbReference>
<evidence type="ECO:0000256" key="1">
    <source>
        <dbReference type="ARBA" id="ARBA00004651"/>
    </source>
</evidence>
<name>A0ABT1S3D1_9FIRM</name>
<feature type="transmembrane region" description="Helical" evidence="7">
    <location>
        <begin position="188"/>
        <end position="210"/>
    </location>
</feature>
<reference evidence="9 10" key="1">
    <citation type="submission" date="2022-06" db="EMBL/GenBank/DDBJ databases">
        <title>Isolation of gut microbiota from human fecal samples.</title>
        <authorList>
            <person name="Pamer E.G."/>
            <person name="Barat B."/>
            <person name="Waligurski E."/>
            <person name="Medina S."/>
            <person name="Paddock L."/>
            <person name="Mostad J."/>
        </authorList>
    </citation>
    <scope>NUCLEOTIDE SEQUENCE [LARGE SCALE GENOMIC DNA]</scope>
    <source>
        <strain evidence="9 10">DFI.9.73</strain>
    </source>
</reference>
<feature type="transmembrane region" description="Helical" evidence="7">
    <location>
        <begin position="264"/>
        <end position="284"/>
    </location>
</feature>
<dbReference type="CDD" id="cd06261">
    <property type="entry name" value="TM_PBP2"/>
    <property type="match status" value="1"/>
</dbReference>